<feature type="region of interest" description="Disordered" evidence="1">
    <location>
        <begin position="719"/>
        <end position="765"/>
    </location>
</feature>
<dbReference type="PANTHER" id="PTHR46434:SF1">
    <property type="entry name" value="GENETIC INTERACTOR OF PROHIBITINS 3, MITOCHONDRIAL"/>
    <property type="match status" value="1"/>
</dbReference>
<evidence type="ECO:0000313" key="3">
    <source>
        <dbReference type="Proteomes" id="UP001174934"/>
    </source>
</evidence>
<reference evidence="2" key="1">
    <citation type="submission" date="2023-06" db="EMBL/GenBank/DDBJ databases">
        <title>Genome-scale phylogeny and comparative genomics of the fungal order Sordariales.</title>
        <authorList>
            <consortium name="Lawrence Berkeley National Laboratory"/>
            <person name="Hensen N."/>
            <person name="Bonometti L."/>
            <person name="Westerberg I."/>
            <person name="Brannstrom I.O."/>
            <person name="Guillou S."/>
            <person name="Cros-Aarteil S."/>
            <person name="Calhoun S."/>
            <person name="Haridas S."/>
            <person name="Kuo A."/>
            <person name="Mondo S."/>
            <person name="Pangilinan J."/>
            <person name="Riley R."/>
            <person name="LaButti K."/>
            <person name="Andreopoulos B."/>
            <person name="Lipzen A."/>
            <person name="Chen C."/>
            <person name="Yanf M."/>
            <person name="Daum C."/>
            <person name="Ng V."/>
            <person name="Clum A."/>
            <person name="Steindorff A."/>
            <person name="Ohm R."/>
            <person name="Martin F."/>
            <person name="Silar P."/>
            <person name="Natvig D."/>
            <person name="Lalanne C."/>
            <person name="Gautier V."/>
            <person name="Ament-velasquez S.L."/>
            <person name="Kruys A."/>
            <person name="Hutchinson M.I."/>
            <person name="Powell A.J."/>
            <person name="Barry K."/>
            <person name="Miller A.N."/>
            <person name="Grigoriev I.V."/>
            <person name="Debuchy R."/>
            <person name="Gladieux P."/>
            <person name="Thoren M.H."/>
            <person name="Johannesson H."/>
        </authorList>
    </citation>
    <scope>NUCLEOTIDE SEQUENCE</scope>
    <source>
        <strain evidence="2">SMH3391-2</strain>
    </source>
</reference>
<dbReference type="InterPro" id="IPR027417">
    <property type="entry name" value="P-loop_NTPase"/>
</dbReference>
<feature type="region of interest" description="Disordered" evidence="1">
    <location>
        <begin position="51"/>
        <end position="70"/>
    </location>
</feature>
<dbReference type="PANTHER" id="PTHR46434">
    <property type="entry name" value="GENETIC INTERACTOR OF PROHIBITINS 3, MITOCHONDRIAL"/>
    <property type="match status" value="1"/>
</dbReference>
<dbReference type="SUPFAM" id="SSF52540">
    <property type="entry name" value="P-loop containing nucleoside triphosphate hydrolases"/>
    <property type="match status" value="1"/>
</dbReference>
<sequence>MQASNTLSSRWLGRVFGLDRCSAAASGPPPLYLCPALNRSPAAVAHFTTATSASTTTTAGPRQPCRQQHRSVNRYAQIRKLHAQSAVSKTEVATSFADRNAAKGLPAQCSGCGALSQTAVPDTPGYFDLSRTAVRKYLGLEVEEKKPIRVRRDDELVQQALRGVDLEELARRGIDLTTLLPEPRDPEATLAAAKAAKKPATTEPAKPLCDRCHKLVHHHSGSSIIHPGLDALRETIDASPYKYNHIYHVLDAADFPMSLLPKISQFMDVMPLRSYNRRAMTGKYYHGRQMEMSFIITRSDLLGYKKEQVDTLMPYFRATLRDALGRMGRNVRLGNIRCVSAKRNWWTTELKKEIWDRGGAGWMVGRVNVGKSRLFEAVFPKTKIEPIPLPKLPKLPIAAGLLSPPAAAPVVAEKPENQLVNPRYMRNGKNSSSDLLPPAQPETTYPTMPIVSSLPGTTAMPIRVPFGSGKGELIDLPGLSRGDLELFVKPEHRASLVMSHRIVPVQQTLYHSRSLLLGGFIRITPRDENVVFLAYAFTPIEAHVTQTQKAVLVQEQREGAPNVGNIAVEGTGERIKLAREVELKWDVTEERSGLLTDRKRGRGVAVEKLPYRVMAADVLIEGVGWVEIVCQVRTKDLGEKERAEVALGGNKGLFDGGEYLKTLDLSEPVGEGEGEEEDGFEDEEGDFEGEGEDEGEAAVTNYPTVDVYSPEGRFISSRRPMNAWEMNKPREQMRKRQEMSRPRRSMTGAKKREKVERRGEQRRIE</sequence>
<feature type="compositionally biased region" description="Basic and acidic residues" evidence="1">
    <location>
        <begin position="753"/>
        <end position="765"/>
    </location>
</feature>
<keyword evidence="3" id="KW-1185">Reference proteome</keyword>
<feature type="compositionally biased region" description="Acidic residues" evidence="1">
    <location>
        <begin position="670"/>
        <end position="696"/>
    </location>
</feature>
<accession>A0AA39U7P5</accession>
<evidence type="ECO:0000256" key="1">
    <source>
        <dbReference type="SAM" id="MobiDB-lite"/>
    </source>
</evidence>
<evidence type="ECO:0000313" key="2">
    <source>
        <dbReference type="EMBL" id="KAK0612870.1"/>
    </source>
</evidence>
<organism evidence="2 3">
    <name type="scientific">Bombardia bombarda</name>
    <dbReference type="NCBI Taxonomy" id="252184"/>
    <lineage>
        <taxon>Eukaryota</taxon>
        <taxon>Fungi</taxon>
        <taxon>Dikarya</taxon>
        <taxon>Ascomycota</taxon>
        <taxon>Pezizomycotina</taxon>
        <taxon>Sordariomycetes</taxon>
        <taxon>Sordariomycetidae</taxon>
        <taxon>Sordariales</taxon>
        <taxon>Lasiosphaeriaceae</taxon>
        <taxon>Bombardia</taxon>
    </lineage>
</organism>
<proteinExistence type="predicted"/>
<dbReference type="GO" id="GO:0005739">
    <property type="term" value="C:mitochondrion"/>
    <property type="evidence" value="ECO:0007669"/>
    <property type="project" value="TreeGrafter"/>
</dbReference>
<feature type="region of interest" description="Disordered" evidence="1">
    <location>
        <begin position="668"/>
        <end position="705"/>
    </location>
</feature>
<protein>
    <submittedName>
        <fullName evidence="2">Uncharacterized protein</fullName>
    </submittedName>
</protein>
<dbReference type="InterPro" id="IPR050896">
    <property type="entry name" value="Mito_lipid_metab_GTPase"/>
</dbReference>
<dbReference type="EMBL" id="JAULSR010000008">
    <property type="protein sequence ID" value="KAK0612870.1"/>
    <property type="molecule type" value="Genomic_DNA"/>
</dbReference>
<comment type="caution">
    <text evidence="2">The sequence shown here is derived from an EMBL/GenBank/DDBJ whole genome shotgun (WGS) entry which is preliminary data.</text>
</comment>
<dbReference type="AlphaFoldDB" id="A0AA39U7P5"/>
<dbReference type="Proteomes" id="UP001174934">
    <property type="component" value="Unassembled WGS sequence"/>
</dbReference>
<name>A0AA39U7P5_9PEZI</name>
<gene>
    <name evidence="2" type="ORF">B0T17DRAFT_498864</name>
</gene>
<feature type="compositionally biased region" description="Basic and acidic residues" evidence="1">
    <location>
        <begin position="727"/>
        <end position="741"/>
    </location>
</feature>
<dbReference type="Gene3D" id="3.40.50.300">
    <property type="entry name" value="P-loop containing nucleotide triphosphate hydrolases"/>
    <property type="match status" value="1"/>
</dbReference>